<name>A0A6N2LX79_SALVM</name>
<dbReference type="AlphaFoldDB" id="A0A6N2LX79"/>
<dbReference type="EMBL" id="CAADRP010001641">
    <property type="protein sequence ID" value="VFU46307.1"/>
    <property type="molecule type" value="Genomic_DNA"/>
</dbReference>
<dbReference type="GO" id="GO:0006979">
    <property type="term" value="P:response to oxidative stress"/>
    <property type="evidence" value="ECO:0007669"/>
    <property type="project" value="InterPro"/>
</dbReference>
<gene>
    <name evidence="1" type="ORF">SVIM_LOCUS293192</name>
</gene>
<dbReference type="SUPFAM" id="SSF48113">
    <property type="entry name" value="Heme-dependent peroxidases"/>
    <property type="match status" value="1"/>
</dbReference>
<evidence type="ECO:0000313" key="1">
    <source>
        <dbReference type="EMBL" id="VFU46307.1"/>
    </source>
</evidence>
<dbReference type="GO" id="GO:0004601">
    <property type="term" value="F:peroxidase activity"/>
    <property type="evidence" value="ECO:0007669"/>
    <property type="project" value="InterPro"/>
</dbReference>
<accession>A0A6N2LX79</accession>
<organism evidence="1">
    <name type="scientific">Salix viminalis</name>
    <name type="common">Common osier</name>
    <name type="synonym">Basket willow</name>
    <dbReference type="NCBI Taxonomy" id="40686"/>
    <lineage>
        <taxon>Eukaryota</taxon>
        <taxon>Viridiplantae</taxon>
        <taxon>Streptophyta</taxon>
        <taxon>Embryophyta</taxon>
        <taxon>Tracheophyta</taxon>
        <taxon>Spermatophyta</taxon>
        <taxon>Magnoliopsida</taxon>
        <taxon>eudicotyledons</taxon>
        <taxon>Gunneridae</taxon>
        <taxon>Pentapetalae</taxon>
        <taxon>rosids</taxon>
        <taxon>fabids</taxon>
        <taxon>Malpighiales</taxon>
        <taxon>Salicaceae</taxon>
        <taxon>Saliceae</taxon>
        <taxon>Salix</taxon>
    </lineage>
</organism>
<dbReference type="GO" id="GO:0020037">
    <property type="term" value="F:heme binding"/>
    <property type="evidence" value="ECO:0007669"/>
    <property type="project" value="InterPro"/>
</dbReference>
<sequence length="98" mass="10569">MSWQLLQETKLNEGLWLAWNGSGVGFGPKSSGLCESKPCSGLCQELLFYSHFITAMIGLGILGVKTGNVGEIRKDCGSSDDNSVYSISNKQTVYGFVL</sequence>
<dbReference type="InterPro" id="IPR010255">
    <property type="entry name" value="Haem_peroxidase_sf"/>
</dbReference>
<reference evidence="1" key="1">
    <citation type="submission" date="2019-03" db="EMBL/GenBank/DDBJ databases">
        <authorList>
            <person name="Mank J."/>
            <person name="Almeida P."/>
        </authorList>
    </citation>
    <scope>NUCLEOTIDE SEQUENCE</scope>
    <source>
        <strain evidence="1">78183</strain>
    </source>
</reference>
<protein>
    <submittedName>
        <fullName evidence="1">Uncharacterized protein</fullName>
    </submittedName>
</protein>
<proteinExistence type="predicted"/>